<keyword evidence="1" id="KW-0472">Membrane</keyword>
<dbReference type="PANTHER" id="PTHR36074:SF1">
    <property type="entry name" value="ISOPENTENYL-DIPHOSPHATE DELTA-ISOMERASE"/>
    <property type="match status" value="1"/>
</dbReference>
<dbReference type="EMBL" id="HBIU01024084">
    <property type="protein sequence ID" value="CAE0632487.1"/>
    <property type="molecule type" value="Transcribed_RNA"/>
</dbReference>
<dbReference type="AlphaFoldDB" id="A0A6V1QJ64"/>
<protein>
    <submittedName>
        <fullName evidence="2">Uncharacterized protein</fullName>
    </submittedName>
</protein>
<dbReference type="PANTHER" id="PTHR36074">
    <property type="entry name" value="ISOPENTENYL-DIPHOSPHATE DELTA-ISOMERASE"/>
    <property type="match status" value="1"/>
</dbReference>
<keyword evidence="1" id="KW-1133">Transmembrane helix</keyword>
<reference evidence="2" key="1">
    <citation type="submission" date="2021-01" db="EMBL/GenBank/DDBJ databases">
        <authorList>
            <person name="Corre E."/>
            <person name="Pelletier E."/>
            <person name="Niang G."/>
            <person name="Scheremetjew M."/>
            <person name="Finn R."/>
            <person name="Kale V."/>
            <person name="Holt S."/>
            <person name="Cochrane G."/>
            <person name="Meng A."/>
            <person name="Brown T."/>
            <person name="Cohen L."/>
        </authorList>
    </citation>
    <scope>NUCLEOTIDE SEQUENCE</scope>
    <source>
        <strain evidence="2">CCMP3107</strain>
    </source>
</reference>
<keyword evidence="1" id="KW-0812">Transmembrane</keyword>
<accession>A0A6V1QJ64</accession>
<sequence length="307" mass="33855">MFSTAHHSASSFCHGNDPLICGGLLSSRFGLIPMGDKTFASSQLGGGLIAGSVRVPQSNSLKKILATAPMWKKRPKMSDKKDHAFHLRPKQLMIAAIKHFIIVSSTEVLPQILEYQQRLQKEIEQMEDDDDEIDLDLEIDWGRIYNRQFPGKVVFSFLRFLALESKLRWAEAKALVLWGAKTADRLVRDPAKSSAVKAAKYGRLVAATKMLKTAFYSQCLFYSASLCFDSLVFLVQYGIAKVRKQEAEIKDVGRKIVAKSYSFVISLGGVVIGAAVGTAIKPGRGCFWGMVAGDLAAQLLIPVSMLH</sequence>
<name>A0A6V1QJ64_HETAK</name>
<feature type="transmembrane region" description="Helical" evidence="1">
    <location>
        <begin position="220"/>
        <end position="240"/>
    </location>
</feature>
<evidence type="ECO:0000256" key="1">
    <source>
        <dbReference type="SAM" id="Phobius"/>
    </source>
</evidence>
<feature type="transmembrane region" description="Helical" evidence="1">
    <location>
        <begin position="261"/>
        <end position="280"/>
    </location>
</feature>
<organism evidence="2">
    <name type="scientific">Heterosigma akashiwo</name>
    <name type="common">Chromophytic alga</name>
    <name type="synonym">Heterosigma carterae</name>
    <dbReference type="NCBI Taxonomy" id="2829"/>
    <lineage>
        <taxon>Eukaryota</taxon>
        <taxon>Sar</taxon>
        <taxon>Stramenopiles</taxon>
        <taxon>Ochrophyta</taxon>
        <taxon>Raphidophyceae</taxon>
        <taxon>Chattonellales</taxon>
        <taxon>Chattonellaceae</taxon>
        <taxon>Heterosigma</taxon>
    </lineage>
</organism>
<evidence type="ECO:0000313" key="2">
    <source>
        <dbReference type="EMBL" id="CAE0632487.1"/>
    </source>
</evidence>
<gene>
    <name evidence="2" type="ORF">HAKA00212_LOCUS11196</name>
</gene>
<proteinExistence type="predicted"/>